<dbReference type="RefSeq" id="WP_101252446.1">
    <property type="nucleotide sequence ID" value="NZ_PIUM01000027.1"/>
</dbReference>
<proteinExistence type="predicted"/>
<dbReference type="InterPro" id="IPR029058">
    <property type="entry name" value="AB_hydrolase_fold"/>
</dbReference>
<dbReference type="InterPro" id="IPR000073">
    <property type="entry name" value="AB_hydrolase_1"/>
</dbReference>
<organism evidence="13 14">
    <name type="scientific">Telmatospirillum siberiense</name>
    <dbReference type="NCBI Taxonomy" id="382514"/>
    <lineage>
        <taxon>Bacteria</taxon>
        <taxon>Pseudomonadati</taxon>
        <taxon>Pseudomonadota</taxon>
        <taxon>Alphaproteobacteria</taxon>
        <taxon>Rhodospirillales</taxon>
        <taxon>Rhodospirillaceae</taxon>
        <taxon>Telmatospirillum</taxon>
    </lineage>
</organism>
<gene>
    <name evidence="13" type="ORF">CWS72_19955</name>
</gene>
<evidence type="ECO:0000313" key="14">
    <source>
        <dbReference type="Proteomes" id="UP000233293"/>
    </source>
</evidence>
<comment type="catalytic activity">
    <reaction evidence="10">
        <text>S-hexadecanoyl-L-cysteinyl-[protein] + H2O = L-cysteinyl-[protein] + hexadecanoate + H(+)</text>
        <dbReference type="Rhea" id="RHEA:19233"/>
        <dbReference type="Rhea" id="RHEA-COMP:10131"/>
        <dbReference type="Rhea" id="RHEA-COMP:11032"/>
        <dbReference type="ChEBI" id="CHEBI:7896"/>
        <dbReference type="ChEBI" id="CHEBI:15377"/>
        <dbReference type="ChEBI" id="CHEBI:15378"/>
        <dbReference type="ChEBI" id="CHEBI:29950"/>
        <dbReference type="ChEBI" id="CHEBI:74151"/>
        <dbReference type="EC" id="3.1.2.22"/>
    </reaction>
    <physiologicalReaction direction="left-to-right" evidence="10">
        <dbReference type="Rhea" id="RHEA:19234"/>
    </physiologicalReaction>
</comment>
<sequence>MTDNEKAAPTTGTAGILARGGDTTIAYSKLAGKNPGIVFLHGFKSDKSGSKALALEEFCRRRGQAFVRFDATGHGESSGRFEDGTIGQWADDAVAVLDSLTEGPQILVGSSMGGWLMLLAALARRDRVAGLLGLAAAPDFTEELIFDAFSLEQKQTLLRESRVLIDDAYGEAPYSISRRLIEDGRQHLLLHGPINLTCPIRLIHGQKDEDVPWRTALRLQEHLISDDVEVTIVKSSSHRLSEPHDMERMEAVLEGLLRKVENS</sequence>
<protein>
    <recommendedName>
        <fullName evidence="5">Palmitoyl-protein thioesterase ABHD10, mitochondrial</fullName>
        <ecNumber evidence="4">3.1.1.93</ecNumber>
        <ecNumber evidence="1">3.1.2.22</ecNumber>
    </recommendedName>
    <alternativeName>
        <fullName evidence="7">Acyl-protein thioesterase ABHD10</fullName>
    </alternativeName>
    <alternativeName>
        <fullName evidence="8">Alpha/beta hydrolase domain-containing protein 10</fullName>
    </alternativeName>
    <alternativeName>
        <fullName evidence="6">Mycophenolic acid acyl-glucuronide esterase, mitochondrial</fullName>
    </alternativeName>
</protein>
<evidence type="ECO:0000256" key="11">
    <source>
        <dbReference type="ARBA" id="ARBA00047972"/>
    </source>
</evidence>
<comment type="caution">
    <text evidence="13">The sequence shown here is derived from an EMBL/GenBank/DDBJ whole genome shotgun (WGS) entry which is preliminary data.</text>
</comment>
<evidence type="ECO:0000256" key="10">
    <source>
        <dbReference type="ARBA" id="ARBA00047409"/>
    </source>
</evidence>
<keyword evidence="14" id="KW-1185">Reference proteome</keyword>
<evidence type="ECO:0000256" key="3">
    <source>
        <dbReference type="ARBA" id="ARBA00022946"/>
    </source>
</evidence>
<keyword evidence="2 13" id="KW-0378">Hydrolase</keyword>
<name>A0A2N3PQX5_9PROT</name>
<evidence type="ECO:0000259" key="12">
    <source>
        <dbReference type="Pfam" id="PF12697"/>
    </source>
</evidence>
<evidence type="ECO:0000256" key="2">
    <source>
        <dbReference type="ARBA" id="ARBA00022801"/>
    </source>
</evidence>
<keyword evidence="3" id="KW-0809">Transit peptide</keyword>
<dbReference type="InterPro" id="IPR052382">
    <property type="entry name" value="ABHD10_acyl-thioesterase"/>
</dbReference>
<dbReference type="EMBL" id="PIUM01000027">
    <property type="protein sequence ID" value="PKU22796.1"/>
    <property type="molecule type" value="Genomic_DNA"/>
</dbReference>
<feature type="domain" description="AB hydrolase-1" evidence="12">
    <location>
        <begin position="37"/>
        <end position="243"/>
    </location>
</feature>
<evidence type="ECO:0000256" key="1">
    <source>
        <dbReference type="ARBA" id="ARBA00012423"/>
    </source>
</evidence>
<dbReference type="OrthoDB" id="9813296at2"/>
<dbReference type="GO" id="GO:0008474">
    <property type="term" value="F:palmitoyl-(protein) hydrolase activity"/>
    <property type="evidence" value="ECO:0007669"/>
    <property type="project" value="UniProtKB-EC"/>
</dbReference>
<evidence type="ECO:0000313" key="13">
    <source>
        <dbReference type="EMBL" id="PKU22796.1"/>
    </source>
</evidence>
<evidence type="ECO:0000256" key="9">
    <source>
        <dbReference type="ARBA" id="ARBA00046047"/>
    </source>
</evidence>
<dbReference type="GO" id="GO:0004553">
    <property type="term" value="F:hydrolase activity, hydrolyzing O-glycosyl compounds"/>
    <property type="evidence" value="ECO:0007669"/>
    <property type="project" value="TreeGrafter"/>
</dbReference>
<evidence type="ECO:0000256" key="4">
    <source>
        <dbReference type="ARBA" id="ARBA00039132"/>
    </source>
</evidence>
<evidence type="ECO:0000256" key="6">
    <source>
        <dbReference type="ARBA" id="ARBA00041520"/>
    </source>
</evidence>
<dbReference type="GO" id="GO:0102390">
    <property type="term" value="F:mycophenolic acid acyl-glucuronide esterase activity"/>
    <property type="evidence" value="ECO:0007669"/>
    <property type="project" value="UniProtKB-EC"/>
</dbReference>
<dbReference type="AlphaFoldDB" id="A0A2N3PQX5"/>
<dbReference type="Gene3D" id="3.40.50.1820">
    <property type="entry name" value="alpha/beta hydrolase"/>
    <property type="match status" value="1"/>
</dbReference>
<dbReference type="EC" id="3.1.2.22" evidence="1"/>
<evidence type="ECO:0000256" key="7">
    <source>
        <dbReference type="ARBA" id="ARBA00042645"/>
    </source>
</evidence>
<dbReference type="PANTHER" id="PTHR16138:SF7">
    <property type="entry name" value="PALMITOYL-PROTEIN THIOESTERASE ABHD10, MITOCHONDRIAL"/>
    <property type="match status" value="1"/>
</dbReference>
<dbReference type="Proteomes" id="UP000233293">
    <property type="component" value="Unassembled WGS sequence"/>
</dbReference>
<dbReference type="SUPFAM" id="SSF53474">
    <property type="entry name" value="alpha/beta-Hydrolases"/>
    <property type="match status" value="1"/>
</dbReference>
<dbReference type="PANTHER" id="PTHR16138">
    <property type="entry name" value="MYCOPHENOLIC ACID ACYL-GLUCURONIDE ESTERASE, MITOCHONDRIAL"/>
    <property type="match status" value="1"/>
</dbReference>
<comment type="catalytic activity">
    <reaction evidence="11">
        <text>mycophenolic acid O-acyl-beta-D-glucuronide + H2O = mycophenolate + D-glucuronate + H(+)</text>
        <dbReference type="Rhea" id="RHEA:34179"/>
        <dbReference type="ChEBI" id="CHEBI:15377"/>
        <dbReference type="ChEBI" id="CHEBI:15378"/>
        <dbReference type="ChEBI" id="CHEBI:58720"/>
        <dbReference type="ChEBI" id="CHEBI:62932"/>
        <dbReference type="ChEBI" id="CHEBI:66982"/>
        <dbReference type="EC" id="3.1.1.93"/>
    </reaction>
    <physiologicalReaction direction="left-to-right" evidence="11">
        <dbReference type="Rhea" id="RHEA:34180"/>
    </physiologicalReaction>
</comment>
<comment type="function">
    <text evidence="9">Acts as an acyl-protein thioesterase that hydrolyzes fatty acids from acylated residues in proteins. Regulates the mitochondrial S-depalmitoylation of the nucleophilic active site residue of peroxiredoxin-5/PRDX5, a key antioxidant protein, therefore modulating mitochondrial antioxidant ability. Also catalyzes the deglucuronidation of mycophenolic acid acyl-glucuronide, an active metabolite of the immunosuppressant drug mycophenolate.</text>
</comment>
<evidence type="ECO:0000256" key="5">
    <source>
        <dbReference type="ARBA" id="ARBA00039314"/>
    </source>
</evidence>
<dbReference type="Pfam" id="PF12697">
    <property type="entry name" value="Abhydrolase_6"/>
    <property type="match status" value="1"/>
</dbReference>
<dbReference type="EC" id="3.1.1.93" evidence="4"/>
<reference evidence="14" key="1">
    <citation type="submission" date="2017-12" db="EMBL/GenBank/DDBJ databases">
        <title>Draft genome sequence of Telmatospirillum siberiense 26-4b1T, an acidotolerant peatland alphaproteobacterium potentially involved in sulfur cycling.</title>
        <authorList>
            <person name="Hausmann B."/>
            <person name="Pjevac P."/>
            <person name="Schreck K."/>
            <person name="Herbold C.W."/>
            <person name="Daims H."/>
            <person name="Wagner M."/>
            <person name="Pester M."/>
            <person name="Loy A."/>
        </authorList>
    </citation>
    <scope>NUCLEOTIDE SEQUENCE [LARGE SCALE GENOMIC DNA]</scope>
    <source>
        <strain evidence="14">26-4b1</strain>
    </source>
</reference>
<accession>A0A2N3PQX5</accession>
<evidence type="ECO:0000256" key="8">
    <source>
        <dbReference type="ARBA" id="ARBA00042704"/>
    </source>
</evidence>